<dbReference type="InterPro" id="IPR029052">
    <property type="entry name" value="Metallo-depent_PP-like"/>
</dbReference>
<feature type="domain" description="Calcineurin-like phosphoesterase" evidence="5">
    <location>
        <begin position="16"/>
        <end position="201"/>
    </location>
</feature>
<evidence type="ECO:0000313" key="6">
    <source>
        <dbReference type="EMBL" id="KXZ74130.1"/>
    </source>
</evidence>
<proteinExistence type="inferred from homology"/>
<evidence type="ECO:0000313" key="7">
    <source>
        <dbReference type="Proteomes" id="UP000075680"/>
    </source>
</evidence>
<reference evidence="6 7" key="1">
    <citation type="journal article" date="2016" name="Sci. Rep.">
        <title>Genomic and phenotypic characterization of the species Acinetobacter venetianus.</title>
        <authorList>
            <person name="Fondi M."/>
            <person name="Maida I."/>
            <person name="Perrin E."/>
            <person name="Orlandini V."/>
            <person name="La Torre L."/>
            <person name="Bosi E."/>
            <person name="Negroni A."/>
            <person name="Zanaroli G."/>
            <person name="Fava F."/>
            <person name="Decorosi F."/>
            <person name="Giovannetti L."/>
            <person name="Viti C."/>
            <person name="Vaneechoutte M."/>
            <person name="Dijkshoorn L."/>
            <person name="Fani R."/>
        </authorList>
    </citation>
    <scope>NUCLEOTIDE SEQUENCE [LARGE SCALE GENOMIC DNA]</scope>
    <source>
        <strain evidence="6 7">LUH5627</strain>
    </source>
</reference>
<dbReference type="Proteomes" id="UP000075680">
    <property type="component" value="Unassembled WGS sequence"/>
</dbReference>
<evidence type="ECO:0000256" key="4">
    <source>
        <dbReference type="ARBA" id="ARBA00025742"/>
    </source>
</evidence>
<gene>
    <name evidence="6" type="primary">cpdA</name>
    <name evidence="6" type="ORF">AVENLUH5627_00210</name>
</gene>
<sequence length="271" mass="31216">MTFQVSTLSQKDFVMVQITDTHLLEYPHLEFVGMQPEQSFRAVIDLMRQQHSEIDLIVHTGDLAQNPTPVTYHRYLEHMNTLGIPFFHTPGNHDDVAYFPFHETEPTKPTVVEVGNWRIILLNSAQPERIDGKIADIQLQQLTQLLTELKDCYVIIACHHHPFAMQSAWIDQHKLKNSSDLLETIEPFNNVKAIVCGHVHQDSINTWQGVEFLSTPSTCIQFKPKSDKFALDEEHPGYRYIRLKSNGEIETQVYRLSNSQRMSSSEVLGYD</sequence>
<dbReference type="Pfam" id="PF00149">
    <property type="entry name" value="Metallophos"/>
    <property type="match status" value="1"/>
</dbReference>
<dbReference type="AlphaFoldDB" id="A0A137Y612"/>
<dbReference type="InterPro" id="IPR004843">
    <property type="entry name" value="Calcineurin-like_PHP"/>
</dbReference>
<dbReference type="PATRIC" id="fig|52133.18.peg.216"/>
<keyword evidence="3" id="KW-0408">Iron</keyword>
<dbReference type="Gene3D" id="3.60.21.10">
    <property type="match status" value="1"/>
</dbReference>
<dbReference type="GO" id="GO:0046872">
    <property type="term" value="F:metal ion binding"/>
    <property type="evidence" value="ECO:0007669"/>
    <property type="project" value="UniProtKB-KW"/>
</dbReference>
<dbReference type="EC" id="3.1.4.17" evidence="6"/>
<dbReference type="GeneID" id="58192992"/>
<dbReference type="RefSeq" id="WP_004876370.1">
    <property type="nucleotide sequence ID" value="NZ_BCLZ01000024.1"/>
</dbReference>
<comment type="caution">
    <text evidence="6">The sequence shown here is derived from an EMBL/GenBank/DDBJ whole genome shotgun (WGS) entry which is preliminary data.</text>
</comment>
<comment type="similarity">
    <text evidence="4">Belongs to the cyclic nucleotide phosphodiesterase class-III family.</text>
</comment>
<dbReference type="EMBL" id="JRUE01000025">
    <property type="protein sequence ID" value="KXZ74130.1"/>
    <property type="molecule type" value="Genomic_DNA"/>
</dbReference>
<dbReference type="NCBIfam" id="NF008359">
    <property type="entry name" value="PRK11148.1"/>
    <property type="match status" value="1"/>
</dbReference>
<keyword evidence="1" id="KW-0479">Metal-binding</keyword>
<organism evidence="6 7">
    <name type="scientific">Acinetobacter venetianus</name>
    <dbReference type="NCBI Taxonomy" id="52133"/>
    <lineage>
        <taxon>Bacteria</taxon>
        <taxon>Pseudomonadati</taxon>
        <taxon>Pseudomonadota</taxon>
        <taxon>Gammaproteobacteria</taxon>
        <taxon>Moraxellales</taxon>
        <taxon>Moraxellaceae</taxon>
        <taxon>Acinetobacter</taxon>
    </lineage>
</organism>
<keyword evidence="2 6" id="KW-0378">Hydrolase</keyword>
<dbReference type="InterPro" id="IPR050884">
    <property type="entry name" value="CNP_phosphodiesterase-III"/>
</dbReference>
<dbReference type="SUPFAM" id="SSF56300">
    <property type="entry name" value="Metallo-dependent phosphatases"/>
    <property type="match status" value="1"/>
</dbReference>
<name>A0A137Y612_9GAMM</name>
<dbReference type="PANTHER" id="PTHR42988">
    <property type="entry name" value="PHOSPHOHYDROLASE"/>
    <property type="match status" value="1"/>
</dbReference>
<dbReference type="PANTHER" id="PTHR42988:SF2">
    <property type="entry name" value="CYCLIC NUCLEOTIDE PHOSPHODIESTERASE CBUA0032-RELATED"/>
    <property type="match status" value="1"/>
</dbReference>
<evidence type="ECO:0000256" key="1">
    <source>
        <dbReference type="ARBA" id="ARBA00022723"/>
    </source>
</evidence>
<evidence type="ECO:0000256" key="2">
    <source>
        <dbReference type="ARBA" id="ARBA00022801"/>
    </source>
</evidence>
<evidence type="ECO:0000256" key="3">
    <source>
        <dbReference type="ARBA" id="ARBA00023004"/>
    </source>
</evidence>
<protein>
    <submittedName>
        <fullName evidence="6">3',5'-cyclic adenosine monophosphate phosphodiesterase CpdA</fullName>
        <ecNumber evidence="6">3.1.4.17</ecNumber>
    </submittedName>
</protein>
<dbReference type="GO" id="GO:0004114">
    <property type="term" value="F:3',5'-cyclic-nucleotide phosphodiesterase activity"/>
    <property type="evidence" value="ECO:0007669"/>
    <property type="project" value="UniProtKB-EC"/>
</dbReference>
<accession>A0A137Y612</accession>
<evidence type="ECO:0000259" key="5">
    <source>
        <dbReference type="Pfam" id="PF00149"/>
    </source>
</evidence>
<accession>A0A150I2U2</accession>